<proteinExistence type="predicted"/>
<dbReference type="Gene3D" id="3.10.620.30">
    <property type="match status" value="1"/>
</dbReference>
<sequence length="227" mass="25559">MLHKFARQTLRSLALAGGLTLVCLVTAEEGFVLERVLQAVQQRHGSKGVAVVRDWNHVLEVFRSGSEQQKLRDINEYFNRKLRFEDDQKLWNQPDYWATPIEALLRGAGDCEDFAIAKYFSLKFVGVPVSKLRITYVRARIGGPDSSLLQAHMVLTYYATPDAEPLVLDNLVSEIRPASRRPDLLPIFSFNSEGVFVPGSSLPQQGNGSRLSRWNDLVLKMQAEGID</sequence>
<dbReference type="Pfam" id="PF06035">
    <property type="entry name" value="Peptidase_C93"/>
    <property type="match status" value="1"/>
</dbReference>
<dbReference type="AlphaFoldDB" id="A0A840GAR9"/>
<protein>
    <submittedName>
        <fullName evidence="1">Putative transglutaminase-like cysteine proteinase</fullName>
    </submittedName>
</protein>
<name>A0A840GAR9_RHOTE</name>
<dbReference type="SUPFAM" id="SSF54001">
    <property type="entry name" value="Cysteine proteinases"/>
    <property type="match status" value="1"/>
</dbReference>
<dbReference type="InterPro" id="IPR010319">
    <property type="entry name" value="Transglutaminase-like_Cys_pept"/>
</dbReference>
<dbReference type="InterPro" id="IPR038765">
    <property type="entry name" value="Papain-like_cys_pep_sf"/>
</dbReference>
<dbReference type="EMBL" id="JACIGE010000015">
    <property type="protein sequence ID" value="MBB4248946.1"/>
    <property type="molecule type" value="Genomic_DNA"/>
</dbReference>
<dbReference type="PANTHER" id="PTHR39327">
    <property type="match status" value="1"/>
</dbReference>
<organism evidence="1 2">
    <name type="scientific">Rhodocyclus tenuis</name>
    <name type="common">Rhodospirillum tenue</name>
    <dbReference type="NCBI Taxonomy" id="1066"/>
    <lineage>
        <taxon>Bacteria</taxon>
        <taxon>Pseudomonadati</taxon>
        <taxon>Pseudomonadota</taxon>
        <taxon>Betaproteobacteria</taxon>
        <taxon>Rhodocyclales</taxon>
        <taxon>Rhodocyclaceae</taxon>
        <taxon>Rhodocyclus</taxon>
    </lineage>
</organism>
<comment type="caution">
    <text evidence="1">The sequence shown here is derived from an EMBL/GenBank/DDBJ whole genome shotgun (WGS) entry which is preliminary data.</text>
</comment>
<accession>A0A840GAR9</accession>
<dbReference type="PANTHER" id="PTHR39327:SF1">
    <property type="entry name" value="BLR5470 PROTEIN"/>
    <property type="match status" value="1"/>
</dbReference>
<dbReference type="Proteomes" id="UP000587070">
    <property type="component" value="Unassembled WGS sequence"/>
</dbReference>
<keyword evidence="2" id="KW-1185">Reference proteome</keyword>
<evidence type="ECO:0000313" key="2">
    <source>
        <dbReference type="Proteomes" id="UP000587070"/>
    </source>
</evidence>
<evidence type="ECO:0000313" key="1">
    <source>
        <dbReference type="EMBL" id="MBB4248946.1"/>
    </source>
</evidence>
<dbReference type="OrthoDB" id="5401788at2"/>
<reference evidence="1 2" key="1">
    <citation type="submission" date="2020-08" db="EMBL/GenBank/DDBJ databases">
        <title>Genome sequencing of Purple Non-Sulfur Bacteria from various extreme environments.</title>
        <authorList>
            <person name="Mayer M."/>
        </authorList>
    </citation>
    <scope>NUCLEOTIDE SEQUENCE [LARGE SCALE GENOMIC DNA]</scope>
    <source>
        <strain evidence="1 2">2761</strain>
    </source>
</reference>
<gene>
    <name evidence="1" type="ORF">GGD90_003348</name>
</gene>
<dbReference type="RefSeq" id="WP_153117844.1">
    <property type="nucleotide sequence ID" value="NZ_JACIGE010000015.1"/>
</dbReference>